<name>A0ABW3BWS7_9FLAO</name>
<protein>
    <submittedName>
        <fullName evidence="2">Uncharacterized protein</fullName>
    </submittedName>
</protein>
<sequence length="106" mass="12162">MNKLDYSISLRAKGLSKEAIIKEMGANGFNESEIKFYLKKSDDIHLKQLLNNKLSKSQTKFSRVFKTVILIISLLLLLVVFYGHATIGLIGLFLFWSLVKFSSYRK</sequence>
<reference evidence="3" key="1">
    <citation type="journal article" date="2019" name="Int. J. Syst. Evol. Microbiol.">
        <title>The Global Catalogue of Microorganisms (GCM) 10K type strain sequencing project: providing services to taxonomists for standard genome sequencing and annotation.</title>
        <authorList>
            <consortium name="The Broad Institute Genomics Platform"/>
            <consortium name="The Broad Institute Genome Sequencing Center for Infectious Disease"/>
            <person name="Wu L."/>
            <person name="Ma J."/>
        </authorList>
    </citation>
    <scope>NUCLEOTIDE SEQUENCE [LARGE SCALE GENOMIC DNA]</scope>
    <source>
        <strain evidence="3">CCUG 60529</strain>
    </source>
</reference>
<dbReference type="Proteomes" id="UP001597011">
    <property type="component" value="Unassembled WGS sequence"/>
</dbReference>
<dbReference type="RefSeq" id="WP_379942695.1">
    <property type="nucleotide sequence ID" value="NZ_JBHTIB010000012.1"/>
</dbReference>
<comment type="caution">
    <text evidence="2">The sequence shown here is derived from an EMBL/GenBank/DDBJ whole genome shotgun (WGS) entry which is preliminary data.</text>
</comment>
<feature type="transmembrane region" description="Helical" evidence="1">
    <location>
        <begin position="68"/>
        <end position="96"/>
    </location>
</feature>
<keyword evidence="3" id="KW-1185">Reference proteome</keyword>
<keyword evidence="1" id="KW-0472">Membrane</keyword>
<evidence type="ECO:0000313" key="2">
    <source>
        <dbReference type="EMBL" id="MFD0836557.1"/>
    </source>
</evidence>
<organism evidence="2 3">
    <name type="scientific">Mariniflexile aquimaris</name>
    <dbReference type="NCBI Taxonomy" id="881009"/>
    <lineage>
        <taxon>Bacteria</taxon>
        <taxon>Pseudomonadati</taxon>
        <taxon>Bacteroidota</taxon>
        <taxon>Flavobacteriia</taxon>
        <taxon>Flavobacteriales</taxon>
        <taxon>Flavobacteriaceae</taxon>
        <taxon>Mariniflexile</taxon>
    </lineage>
</organism>
<keyword evidence="1" id="KW-1133">Transmembrane helix</keyword>
<evidence type="ECO:0000256" key="1">
    <source>
        <dbReference type="SAM" id="Phobius"/>
    </source>
</evidence>
<proteinExistence type="predicted"/>
<dbReference type="EMBL" id="JBHTIB010000012">
    <property type="protein sequence ID" value="MFD0836557.1"/>
    <property type="molecule type" value="Genomic_DNA"/>
</dbReference>
<evidence type="ECO:0000313" key="3">
    <source>
        <dbReference type="Proteomes" id="UP001597011"/>
    </source>
</evidence>
<keyword evidence="1" id="KW-0812">Transmembrane</keyword>
<accession>A0ABW3BWS7</accession>
<gene>
    <name evidence="2" type="ORF">ACFQ0I_12330</name>
</gene>